<dbReference type="PROSITE" id="PS50994">
    <property type="entry name" value="INTEGRASE"/>
    <property type="match status" value="1"/>
</dbReference>
<feature type="region of interest" description="Disordered" evidence="1">
    <location>
        <begin position="619"/>
        <end position="661"/>
    </location>
</feature>
<dbReference type="SUPFAM" id="SSF53098">
    <property type="entry name" value="Ribonuclease H-like"/>
    <property type="match status" value="1"/>
</dbReference>
<accession>A0A653B3W8</accession>
<name>A0A653B3W8_ECTOL</name>
<reference evidence="2" key="1">
    <citation type="submission" date="2018-11" db="EMBL/GenBank/DDBJ databases">
        <authorList>
            <consortium name="Genoscope - CEA"/>
            <person name="William W."/>
        </authorList>
    </citation>
    <scope>NUCLEOTIDE SEQUENCE [LARGE SCALE GENOMIC DNA]</scope>
    <source>
        <strain evidence="2">T9AD</strain>
    </source>
</reference>
<dbReference type="AlphaFoldDB" id="A0A653B3W8"/>
<dbReference type="PANTHER" id="PTHR35004:SF7">
    <property type="entry name" value="INTEGRASE PROTEIN"/>
    <property type="match status" value="1"/>
</dbReference>
<dbReference type="PANTHER" id="PTHR35004">
    <property type="entry name" value="TRANSPOSASE RV3428C-RELATED"/>
    <property type="match status" value="1"/>
</dbReference>
<dbReference type="InterPro" id="IPR001584">
    <property type="entry name" value="Integrase_cat-core"/>
</dbReference>
<dbReference type="GO" id="GO:0015074">
    <property type="term" value="P:DNA integration"/>
    <property type="evidence" value="ECO:0007669"/>
    <property type="project" value="InterPro"/>
</dbReference>
<evidence type="ECO:0000313" key="2">
    <source>
        <dbReference type="EMBL" id="VDN63362.1"/>
    </source>
</evidence>
<dbReference type="Pfam" id="PF09299">
    <property type="entry name" value="Mu-transpos_C"/>
    <property type="match status" value="1"/>
</dbReference>
<feature type="compositionally biased region" description="Basic and acidic residues" evidence="1">
    <location>
        <begin position="630"/>
        <end position="652"/>
    </location>
</feature>
<gene>
    <name evidence="2" type="primary">tnsB</name>
    <name evidence="2" type="ORF">POT9AD_2387</name>
</gene>
<dbReference type="InterPro" id="IPR036397">
    <property type="entry name" value="RNaseH_sf"/>
</dbReference>
<dbReference type="InterPro" id="IPR012337">
    <property type="entry name" value="RNaseH-like_sf"/>
</dbReference>
<evidence type="ECO:0000256" key="1">
    <source>
        <dbReference type="SAM" id="MobiDB-lite"/>
    </source>
</evidence>
<protein>
    <submittedName>
        <fullName evidence="2">Transposon Tn7 transposition protein TnsB</fullName>
    </submittedName>
</protein>
<dbReference type="InterPro" id="IPR015378">
    <property type="entry name" value="Transposase-like_Mu_C"/>
</dbReference>
<dbReference type="GO" id="GO:0003676">
    <property type="term" value="F:nucleic acid binding"/>
    <property type="evidence" value="ECO:0007669"/>
    <property type="project" value="InterPro"/>
</dbReference>
<proteinExistence type="predicted"/>
<dbReference type="EMBL" id="LR130779">
    <property type="protein sequence ID" value="VDN63362.1"/>
    <property type="molecule type" value="Genomic_DNA"/>
</dbReference>
<organism evidence="2">
    <name type="scientific">Ectopseudomonas oleovorans</name>
    <name type="common">Pseudomonas oleovorans</name>
    <dbReference type="NCBI Taxonomy" id="301"/>
    <lineage>
        <taxon>Bacteria</taxon>
        <taxon>Pseudomonadati</taxon>
        <taxon>Pseudomonadota</taxon>
        <taxon>Gammaproteobacteria</taxon>
        <taxon>Pseudomonadales</taxon>
        <taxon>Pseudomonadaceae</taxon>
        <taxon>Ectopseudomonas</taxon>
    </lineage>
</organism>
<sequence length="695" mass="79323">MLPVNQVFRMGELRKRLLWSGTEQAVWIDIDSDTALPDPISVAELERLIMECELESTDDPFEEIVLREVEEGSLDQQMRDEAWAMLADYVNDPLLFVRRPRGIIVRGIMERHGVTNQTVYRLLRRYWQRGMCRNALLPDYVNSGARGKRRKPNQAKLGRPREVREGQGSNITPDIERIFRRVIEERLLKEKHSSIPDAYASGLNLLRVVLPGLSTTELPTLRQFRYFYGREYHFTETLPLRMSAVDFAKDFRPITSTSTAEVLGPGHRYQIDATIADIYLVSEQDRSRIVGRPVVYMVIDVFSRMVVGMYVGFEGPSWVSAMVALANTVTDKVEYCRQYGVDIDAGDWPVHGLPDVVLADKGELNGTKVEAFSQAFGVRIENAPARRGDAKGIVERYFRTVQDRFKPYASGVVERTISRKRGGHDYRLDASLTLPEFTKIIIAGVLYHNNFHALSKYDRAVGMPGDMPAIPVTLWTWGLANLTGRLRTAPEDLVRINLLPHESATVSELGIRLFGCFYTCLEAIKEGWFHRGQGRRPAAVTVAYDPRSADHIYLRPSNSLKDYWVCDLADRSRRFRGMTFWDVWLLSREERRSDTNAAAKALVERGKLLGQIEAITAQAEDSSPAKAGMTKKDLGTQIRENKQQEKRQERQKTAFKPKKVQPEKLAEVIPLWGEKQEDYAFPDLSDLIFKEEEDD</sequence>
<feature type="region of interest" description="Disordered" evidence="1">
    <location>
        <begin position="143"/>
        <end position="167"/>
    </location>
</feature>
<dbReference type="Gene3D" id="3.30.420.10">
    <property type="entry name" value="Ribonuclease H-like superfamily/Ribonuclease H"/>
    <property type="match status" value="1"/>
</dbReference>